<dbReference type="PANTHER" id="PTHR24421">
    <property type="entry name" value="NITRATE/NITRITE SENSOR PROTEIN NARX-RELATED"/>
    <property type="match status" value="1"/>
</dbReference>
<accession>A0A2M9CNU4</accession>
<comment type="catalytic activity">
    <reaction evidence="1">
        <text>ATP + protein L-histidine = ADP + protein N-phospho-L-histidine.</text>
        <dbReference type="EC" id="2.7.13.3"/>
    </reaction>
</comment>
<evidence type="ECO:0000256" key="7">
    <source>
        <dbReference type="ARBA" id="ARBA00022840"/>
    </source>
</evidence>
<dbReference type="GO" id="GO:0046983">
    <property type="term" value="F:protein dimerization activity"/>
    <property type="evidence" value="ECO:0007669"/>
    <property type="project" value="InterPro"/>
</dbReference>
<keyword evidence="5" id="KW-0547">Nucleotide-binding</keyword>
<dbReference type="OrthoDB" id="227596at2"/>
<evidence type="ECO:0000256" key="3">
    <source>
        <dbReference type="ARBA" id="ARBA00022553"/>
    </source>
</evidence>
<keyword evidence="6 11" id="KW-0418">Kinase</keyword>
<dbReference type="GO" id="GO:0005524">
    <property type="term" value="F:ATP binding"/>
    <property type="evidence" value="ECO:0007669"/>
    <property type="project" value="UniProtKB-KW"/>
</dbReference>
<evidence type="ECO:0000256" key="6">
    <source>
        <dbReference type="ARBA" id="ARBA00022777"/>
    </source>
</evidence>
<reference evidence="11 12" key="1">
    <citation type="submission" date="2017-11" db="EMBL/GenBank/DDBJ databases">
        <title>Genomic Encyclopedia of Archaeal and Bacterial Type Strains, Phase II (KMG-II): From Individual Species to Whole Genera.</title>
        <authorList>
            <person name="Goeker M."/>
        </authorList>
    </citation>
    <scope>NUCLEOTIDE SEQUENCE [LARGE SCALE GENOMIC DNA]</scope>
    <source>
        <strain evidence="11 12">DSM 27393</strain>
    </source>
</reference>
<dbReference type="AlphaFoldDB" id="A0A2M9CNU4"/>
<evidence type="ECO:0000313" key="12">
    <source>
        <dbReference type="Proteomes" id="UP000228758"/>
    </source>
</evidence>
<dbReference type="GO" id="GO:0016020">
    <property type="term" value="C:membrane"/>
    <property type="evidence" value="ECO:0007669"/>
    <property type="project" value="InterPro"/>
</dbReference>
<comment type="caution">
    <text evidence="11">The sequence shown here is derived from an EMBL/GenBank/DDBJ whole genome shotgun (WGS) entry which is preliminary data.</text>
</comment>
<dbReference type="Pfam" id="PF23539">
    <property type="entry name" value="DUF7134"/>
    <property type="match status" value="1"/>
</dbReference>
<dbReference type="SMART" id="SM00387">
    <property type="entry name" value="HATPase_c"/>
    <property type="match status" value="1"/>
</dbReference>
<keyword evidence="9" id="KW-1133">Transmembrane helix</keyword>
<proteinExistence type="predicted"/>
<feature type="transmembrane region" description="Helical" evidence="9">
    <location>
        <begin position="21"/>
        <end position="45"/>
    </location>
</feature>
<dbReference type="SUPFAM" id="SSF55874">
    <property type="entry name" value="ATPase domain of HSP90 chaperone/DNA topoisomerase II/histidine kinase"/>
    <property type="match status" value="1"/>
</dbReference>
<dbReference type="EMBL" id="PGFF01000001">
    <property type="protein sequence ID" value="PJJ73567.1"/>
    <property type="molecule type" value="Genomic_DNA"/>
</dbReference>
<evidence type="ECO:0000256" key="4">
    <source>
        <dbReference type="ARBA" id="ARBA00022679"/>
    </source>
</evidence>
<dbReference type="InterPro" id="IPR003594">
    <property type="entry name" value="HATPase_dom"/>
</dbReference>
<keyword evidence="7" id="KW-0067">ATP-binding</keyword>
<keyword evidence="3" id="KW-0597">Phosphoprotein</keyword>
<dbReference type="Proteomes" id="UP000228758">
    <property type="component" value="Unassembled WGS sequence"/>
</dbReference>
<keyword evidence="4" id="KW-0808">Transferase</keyword>
<dbReference type="Pfam" id="PF07730">
    <property type="entry name" value="HisKA_3"/>
    <property type="match status" value="1"/>
</dbReference>
<keyword evidence="12" id="KW-1185">Reference proteome</keyword>
<dbReference type="Gene3D" id="3.30.565.10">
    <property type="entry name" value="Histidine kinase-like ATPase, C-terminal domain"/>
    <property type="match status" value="1"/>
</dbReference>
<evidence type="ECO:0000313" key="11">
    <source>
        <dbReference type="EMBL" id="PJJ73567.1"/>
    </source>
</evidence>
<feature type="domain" description="Histidine kinase/HSP90-like ATPase" evidence="10">
    <location>
        <begin position="328"/>
        <end position="421"/>
    </location>
</feature>
<feature type="transmembrane region" description="Helical" evidence="9">
    <location>
        <begin position="165"/>
        <end position="183"/>
    </location>
</feature>
<dbReference type="PANTHER" id="PTHR24421:SF10">
    <property type="entry name" value="NITRATE_NITRITE SENSOR PROTEIN NARQ"/>
    <property type="match status" value="1"/>
</dbReference>
<dbReference type="InterPro" id="IPR011712">
    <property type="entry name" value="Sig_transdc_His_kin_sub3_dim/P"/>
</dbReference>
<dbReference type="RefSeq" id="WP_100365636.1">
    <property type="nucleotide sequence ID" value="NZ_PGFF01000001.1"/>
</dbReference>
<dbReference type="InterPro" id="IPR050482">
    <property type="entry name" value="Sensor_HK_TwoCompSys"/>
</dbReference>
<name>A0A2M9CNU4_9MICO</name>
<gene>
    <name evidence="11" type="ORF">CLV46_3160</name>
</gene>
<feature type="transmembrane region" description="Helical" evidence="9">
    <location>
        <begin position="126"/>
        <end position="145"/>
    </location>
</feature>
<dbReference type="InterPro" id="IPR055558">
    <property type="entry name" value="DUF7134"/>
</dbReference>
<dbReference type="InterPro" id="IPR036890">
    <property type="entry name" value="HATPase_C_sf"/>
</dbReference>
<dbReference type="Pfam" id="PF02518">
    <property type="entry name" value="HATPase_c"/>
    <property type="match status" value="1"/>
</dbReference>
<feature type="transmembrane region" description="Helical" evidence="9">
    <location>
        <begin position="78"/>
        <end position="95"/>
    </location>
</feature>
<organism evidence="11 12">
    <name type="scientific">Diaminobutyricimonas aerilata</name>
    <dbReference type="NCBI Taxonomy" id="1162967"/>
    <lineage>
        <taxon>Bacteria</taxon>
        <taxon>Bacillati</taxon>
        <taxon>Actinomycetota</taxon>
        <taxon>Actinomycetes</taxon>
        <taxon>Micrococcales</taxon>
        <taxon>Microbacteriaceae</taxon>
        <taxon>Diaminobutyricimonas</taxon>
    </lineage>
</organism>
<keyword evidence="9" id="KW-0812">Transmembrane</keyword>
<feature type="transmembrane region" description="Helical" evidence="9">
    <location>
        <begin position="57"/>
        <end position="73"/>
    </location>
</feature>
<dbReference type="CDD" id="cd16917">
    <property type="entry name" value="HATPase_UhpB-NarQ-NarX-like"/>
    <property type="match status" value="1"/>
</dbReference>
<sequence>MSTSATDAPGDDWRRPAPDRAALRTDALVAALLAVGTTVSCLLYARAGFYEDEIAPVWMWAVYVVVMNAPLILRRRFPLTVVLVLAVGFYLSQALRVPELLFSNICLFLAFYSAGAWSNQRRLSHVTRAAIIVGMFAWLFVALIAEAPEALLTADGLISPYASFGLVQIVMNVLYFGAAYVFGERAWNTARDREALELRTAELAAERERTAAQAVALERVRIARELHDVVAHHVSVMGVQAGAARRLLATDSDRAAEALTAIEGSAREAVDELHRMLTTLRDDGTDAAPIAPSTRGVDQLGELVHDAESAGLPVRFTVVGEPRPVPGTIGVTVFRIAQEAITNTLKHAGAGAEVDMRLRFLPDSIEIEVVDDGTGSRTRSNGSGLGHIGMRERVAAVGGALEIGPRSRGGFLVRARLPLGAQS</sequence>
<evidence type="ECO:0000256" key="8">
    <source>
        <dbReference type="ARBA" id="ARBA00023012"/>
    </source>
</evidence>
<keyword evidence="9" id="KW-0472">Membrane</keyword>
<evidence type="ECO:0000256" key="1">
    <source>
        <dbReference type="ARBA" id="ARBA00000085"/>
    </source>
</evidence>
<evidence type="ECO:0000256" key="9">
    <source>
        <dbReference type="SAM" id="Phobius"/>
    </source>
</evidence>
<dbReference type="EC" id="2.7.13.3" evidence="2"/>
<feature type="transmembrane region" description="Helical" evidence="9">
    <location>
        <begin position="101"/>
        <end position="119"/>
    </location>
</feature>
<dbReference type="Gene3D" id="1.20.5.1930">
    <property type="match status" value="1"/>
</dbReference>
<evidence type="ECO:0000259" key="10">
    <source>
        <dbReference type="SMART" id="SM00387"/>
    </source>
</evidence>
<evidence type="ECO:0000256" key="5">
    <source>
        <dbReference type="ARBA" id="ARBA00022741"/>
    </source>
</evidence>
<keyword evidence="8" id="KW-0902">Two-component regulatory system</keyword>
<dbReference type="GO" id="GO:0000155">
    <property type="term" value="F:phosphorelay sensor kinase activity"/>
    <property type="evidence" value="ECO:0007669"/>
    <property type="project" value="InterPro"/>
</dbReference>
<protein>
    <recommendedName>
        <fullName evidence="2">histidine kinase</fullName>
        <ecNumber evidence="2">2.7.13.3</ecNumber>
    </recommendedName>
</protein>
<evidence type="ECO:0000256" key="2">
    <source>
        <dbReference type="ARBA" id="ARBA00012438"/>
    </source>
</evidence>